<gene>
    <name evidence="3" type="ORF">BACCAP_02541</name>
</gene>
<reference evidence="3 4" key="2">
    <citation type="submission" date="2007-06" db="EMBL/GenBank/DDBJ databases">
        <title>Draft genome sequence of Pseudoflavonifractor capillosus ATCC 29799.</title>
        <authorList>
            <person name="Sudarsanam P."/>
            <person name="Ley R."/>
            <person name="Guruge J."/>
            <person name="Turnbaugh P.J."/>
            <person name="Mahowald M."/>
            <person name="Liep D."/>
            <person name="Gordon J."/>
        </authorList>
    </citation>
    <scope>NUCLEOTIDE SEQUENCE [LARGE SCALE GENOMIC DNA]</scope>
    <source>
        <strain evidence="3 4">ATCC 29799</strain>
    </source>
</reference>
<dbReference type="InterPro" id="IPR029063">
    <property type="entry name" value="SAM-dependent_MTases_sf"/>
</dbReference>
<sequence length="271" mass="29273">MNPEGEMTMKPDYRNWMPRGMSVGLGTAAGVLAAGSAAAVRSRLPLGRTAKHLAGAALGLGAVGCLAGAAWSLYAREMFSYEGGRQLSRQIIEGIAAYIELPEGGVGLDVGCGSGALTIACAKRNPSGRMVGIDRWGVEYASYSRKLCERNARAEGVSNITFRQGDARHLDFPDETFDAVTSNYVYHNITGADKQTLLRESLRVLKRGGVFAIHDLMEPSRYGDMDEFLRKLREDGFQEAQLLPTADGSFMTPWEGKTLFLSGSALLVGRK</sequence>
<evidence type="ECO:0000259" key="2">
    <source>
        <dbReference type="Pfam" id="PF08241"/>
    </source>
</evidence>
<dbReference type="InterPro" id="IPR013216">
    <property type="entry name" value="Methyltransf_11"/>
</dbReference>
<name>A6NWE7_9FIRM</name>
<keyword evidence="4" id="KW-1185">Reference proteome</keyword>
<keyword evidence="3" id="KW-0489">Methyltransferase</keyword>
<dbReference type="Pfam" id="PF08241">
    <property type="entry name" value="Methyltransf_11"/>
    <property type="match status" value="1"/>
</dbReference>
<dbReference type="SUPFAM" id="SSF53335">
    <property type="entry name" value="S-adenosyl-L-methionine-dependent methyltransferases"/>
    <property type="match status" value="1"/>
</dbReference>
<keyword evidence="1" id="KW-0812">Transmembrane</keyword>
<dbReference type="STRING" id="411467.BACCAP_02541"/>
<dbReference type="CDD" id="cd02440">
    <property type="entry name" value="AdoMet_MTases"/>
    <property type="match status" value="1"/>
</dbReference>
<dbReference type="Gene3D" id="3.40.50.150">
    <property type="entry name" value="Vaccinia Virus protein VP39"/>
    <property type="match status" value="1"/>
</dbReference>
<dbReference type="eggNOG" id="COG2226">
    <property type="taxonomic scope" value="Bacteria"/>
</dbReference>
<evidence type="ECO:0000313" key="3">
    <source>
        <dbReference type="EMBL" id="EDM99484.1"/>
    </source>
</evidence>
<feature type="transmembrane region" description="Helical" evidence="1">
    <location>
        <begin position="55"/>
        <end position="75"/>
    </location>
</feature>
<protein>
    <submittedName>
        <fullName evidence="3">Methyltransferase domain protein</fullName>
    </submittedName>
</protein>
<dbReference type="EMBL" id="AAXG02000016">
    <property type="protein sequence ID" value="EDM99484.1"/>
    <property type="molecule type" value="Genomic_DNA"/>
</dbReference>
<feature type="domain" description="Methyltransferase type 11" evidence="2">
    <location>
        <begin position="108"/>
        <end position="213"/>
    </location>
</feature>
<evidence type="ECO:0000313" key="4">
    <source>
        <dbReference type="Proteomes" id="UP000003639"/>
    </source>
</evidence>
<dbReference type="GO" id="GO:0008757">
    <property type="term" value="F:S-adenosylmethionine-dependent methyltransferase activity"/>
    <property type="evidence" value="ECO:0007669"/>
    <property type="project" value="InterPro"/>
</dbReference>
<keyword evidence="3" id="KW-0808">Transferase</keyword>
<dbReference type="GO" id="GO:0032259">
    <property type="term" value="P:methylation"/>
    <property type="evidence" value="ECO:0007669"/>
    <property type="project" value="UniProtKB-KW"/>
</dbReference>
<comment type="caution">
    <text evidence="3">The sequence shown here is derived from an EMBL/GenBank/DDBJ whole genome shotgun (WGS) entry which is preliminary data.</text>
</comment>
<dbReference type="Proteomes" id="UP000003639">
    <property type="component" value="Unassembled WGS sequence"/>
</dbReference>
<keyword evidence="1" id="KW-1133">Transmembrane helix</keyword>
<organism evidence="3 4">
    <name type="scientific">Pseudoflavonifractor capillosus ATCC 29799</name>
    <dbReference type="NCBI Taxonomy" id="411467"/>
    <lineage>
        <taxon>Bacteria</taxon>
        <taxon>Bacillati</taxon>
        <taxon>Bacillota</taxon>
        <taxon>Clostridia</taxon>
        <taxon>Eubacteriales</taxon>
        <taxon>Oscillospiraceae</taxon>
        <taxon>Pseudoflavonifractor</taxon>
    </lineage>
</organism>
<evidence type="ECO:0000256" key="1">
    <source>
        <dbReference type="SAM" id="Phobius"/>
    </source>
</evidence>
<dbReference type="PANTHER" id="PTHR45277">
    <property type="entry name" value="EXPRESSED PROTEIN"/>
    <property type="match status" value="1"/>
</dbReference>
<dbReference type="PANTHER" id="PTHR45277:SF1">
    <property type="entry name" value="EXPRESSED PROTEIN"/>
    <property type="match status" value="1"/>
</dbReference>
<keyword evidence="1" id="KW-0472">Membrane</keyword>
<dbReference type="AlphaFoldDB" id="A6NWE7"/>
<accession>A6NWE7</accession>
<reference evidence="3 4" key="1">
    <citation type="submission" date="2007-04" db="EMBL/GenBank/DDBJ databases">
        <authorList>
            <person name="Fulton L."/>
            <person name="Clifton S."/>
            <person name="Fulton B."/>
            <person name="Xu J."/>
            <person name="Minx P."/>
            <person name="Pepin K.H."/>
            <person name="Johnson M."/>
            <person name="Thiruvilangam P."/>
            <person name="Bhonagiri V."/>
            <person name="Nash W.E."/>
            <person name="Mardis E.R."/>
            <person name="Wilson R.K."/>
        </authorList>
    </citation>
    <scope>NUCLEOTIDE SEQUENCE [LARGE SCALE GENOMIC DNA]</scope>
    <source>
        <strain evidence="3 4">ATCC 29799</strain>
    </source>
</reference>
<proteinExistence type="predicted"/>